<dbReference type="SUPFAM" id="SSF53850">
    <property type="entry name" value="Periplasmic binding protein-like II"/>
    <property type="match status" value="1"/>
</dbReference>
<evidence type="ECO:0000256" key="1">
    <source>
        <dbReference type="ARBA" id="ARBA00004196"/>
    </source>
</evidence>
<evidence type="ECO:0000313" key="6">
    <source>
        <dbReference type="EMBL" id="MFC5812492.1"/>
    </source>
</evidence>
<proteinExistence type="inferred from homology"/>
<comment type="caution">
    <text evidence="6">The sequence shown here is derived from an EMBL/GenBank/DDBJ whole genome shotgun (WGS) entry which is preliminary data.</text>
</comment>
<evidence type="ECO:0000256" key="4">
    <source>
        <dbReference type="ARBA" id="ARBA00022729"/>
    </source>
</evidence>
<keyword evidence="4 5" id="KW-0732">Signal</keyword>
<dbReference type="RefSeq" id="WP_272173060.1">
    <property type="nucleotide sequence ID" value="NZ_JAQOSL010000076.1"/>
</dbReference>
<dbReference type="PROSITE" id="PS51257">
    <property type="entry name" value="PROKAR_LIPOPROTEIN"/>
    <property type="match status" value="1"/>
</dbReference>
<gene>
    <name evidence="6" type="ORF">ACFQGO_34150</name>
</gene>
<dbReference type="Pfam" id="PF13416">
    <property type="entry name" value="SBP_bac_8"/>
    <property type="match status" value="1"/>
</dbReference>
<dbReference type="InterPro" id="IPR050490">
    <property type="entry name" value="Bact_solute-bd_prot1"/>
</dbReference>
<evidence type="ECO:0000256" key="2">
    <source>
        <dbReference type="ARBA" id="ARBA00008520"/>
    </source>
</evidence>
<dbReference type="EMBL" id="JBHSNZ010000036">
    <property type="protein sequence ID" value="MFC5812492.1"/>
    <property type="molecule type" value="Genomic_DNA"/>
</dbReference>
<comment type="subcellular location">
    <subcellularLocation>
        <location evidence="1">Cell envelope</location>
    </subcellularLocation>
</comment>
<reference evidence="7" key="1">
    <citation type="journal article" date="2019" name="Int. J. Syst. Evol. Microbiol.">
        <title>The Global Catalogue of Microorganisms (GCM) 10K type strain sequencing project: providing services to taxonomists for standard genome sequencing and annotation.</title>
        <authorList>
            <consortium name="The Broad Institute Genomics Platform"/>
            <consortium name="The Broad Institute Genome Sequencing Center for Infectious Disease"/>
            <person name="Wu L."/>
            <person name="Ma J."/>
        </authorList>
    </citation>
    <scope>NUCLEOTIDE SEQUENCE [LARGE SCALE GENOMIC DNA]</scope>
    <source>
        <strain evidence="7">JCM 9918</strain>
    </source>
</reference>
<keyword evidence="7" id="KW-1185">Reference proteome</keyword>
<protein>
    <submittedName>
        <fullName evidence="6">ABC transporter substrate-binding protein</fullName>
    </submittedName>
</protein>
<evidence type="ECO:0000313" key="7">
    <source>
        <dbReference type="Proteomes" id="UP001596112"/>
    </source>
</evidence>
<feature type="chain" id="PRO_5045653593" evidence="5">
    <location>
        <begin position="22"/>
        <end position="450"/>
    </location>
</feature>
<evidence type="ECO:0000256" key="5">
    <source>
        <dbReference type="SAM" id="SignalP"/>
    </source>
</evidence>
<evidence type="ECO:0000256" key="3">
    <source>
        <dbReference type="ARBA" id="ARBA00022448"/>
    </source>
</evidence>
<accession>A0ABW1BHI0</accession>
<sequence length="450" mass="49501">MRNLRNSRRAVGAGIAACLTAALTGCGGATGSEQDGRITYWLWDANQLPAYKDCAADFEKKNPDLKVKIEQYGWDDYWGALTTGMVSGKAPDVFTNHVNYYPTFVNKNQILPLDDFIKKDKVDTSIYQPGLADLWVGKDNKRYGLPKDWDTVAIFYNKKMAEKAGVSASQMAELTWNPKDGGSFEKTIARLTVDKNGKRGDEAGFDKNRVEVYGLGLENAGGGIGQTQWSMYALATGWKPTKGPWADTYHYDDPRFQETVQWWRGLIKKGYMPPLKVAASGVSVNDAYGAGKYAMSTNGSWMINSYFGYKGVDTAVAPTPIGPNGKRATMFNGLSDAIYSGTQNREASWKWVKYLASADCQKRVAERAVVFPAVEEATDIAKKKFAEKGVDITAFTTHVDAGTTHLYPITDRAADISAVMEPAMEKVMGFDADVTSLTQTNKEVNALLQD</sequence>
<keyword evidence="3" id="KW-0813">Transport</keyword>
<comment type="similarity">
    <text evidence="2">Belongs to the bacterial solute-binding protein 1 family.</text>
</comment>
<name>A0ABW1BHI0_9ACTN</name>
<organism evidence="6 7">
    <name type="scientific">Streptomyces heilongjiangensis</name>
    <dbReference type="NCBI Taxonomy" id="945052"/>
    <lineage>
        <taxon>Bacteria</taxon>
        <taxon>Bacillati</taxon>
        <taxon>Actinomycetota</taxon>
        <taxon>Actinomycetes</taxon>
        <taxon>Kitasatosporales</taxon>
        <taxon>Streptomycetaceae</taxon>
        <taxon>Streptomyces</taxon>
    </lineage>
</organism>
<dbReference type="Gene3D" id="3.40.190.10">
    <property type="entry name" value="Periplasmic binding protein-like II"/>
    <property type="match status" value="1"/>
</dbReference>
<feature type="signal peptide" evidence="5">
    <location>
        <begin position="1"/>
        <end position="21"/>
    </location>
</feature>
<dbReference type="CDD" id="cd13585">
    <property type="entry name" value="PBP2_TMBP_like"/>
    <property type="match status" value="1"/>
</dbReference>
<dbReference type="PANTHER" id="PTHR43649:SF31">
    <property type="entry name" value="SN-GLYCEROL-3-PHOSPHATE-BINDING PERIPLASMIC PROTEIN UGPB"/>
    <property type="match status" value="1"/>
</dbReference>
<dbReference type="InterPro" id="IPR006059">
    <property type="entry name" value="SBP"/>
</dbReference>
<dbReference type="Proteomes" id="UP001596112">
    <property type="component" value="Unassembled WGS sequence"/>
</dbReference>
<dbReference type="PANTHER" id="PTHR43649">
    <property type="entry name" value="ARABINOSE-BINDING PROTEIN-RELATED"/>
    <property type="match status" value="1"/>
</dbReference>